<protein>
    <submittedName>
        <fullName evidence="1">Uncharacterized protein</fullName>
    </submittedName>
</protein>
<dbReference type="OrthoDB" id="8420733at2"/>
<reference evidence="2" key="1">
    <citation type="submission" date="2017-06" db="EMBL/GenBank/DDBJ databases">
        <authorList>
            <person name="Varghese N."/>
            <person name="Submissions S."/>
        </authorList>
    </citation>
    <scope>NUCLEOTIDE SEQUENCE [LARGE SCALE GENOMIC DNA]</scope>
    <source>
        <strain evidence="2">LNB2</strain>
    </source>
</reference>
<sequence length="68" mass="7672">MKSYQLRIAQVFRVEREMVVAVEAADLQAAIDLQSESDAPAFDDPSWRSTWSLESEEVSSAQRPSRSL</sequence>
<gene>
    <name evidence="1" type="ORF">SAMN06295912_11286</name>
</gene>
<name>A0A239GJ52_9SPHN</name>
<dbReference type="Proteomes" id="UP000198281">
    <property type="component" value="Unassembled WGS sequence"/>
</dbReference>
<dbReference type="EMBL" id="FZOS01000012">
    <property type="protein sequence ID" value="SNS68808.1"/>
    <property type="molecule type" value="Genomic_DNA"/>
</dbReference>
<proteinExistence type="predicted"/>
<keyword evidence="2" id="KW-1185">Reference proteome</keyword>
<evidence type="ECO:0000313" key="2">
    <source>
        <dbReference type="Proteomes" id="UP000198281"/>
    </source>
</evidence>
<dbReference type="RefSeq" id="WP_089219909.1">
    <property type="nucleotide sequence ID" value="NZ_FZOS01000012.1"/>
</dbReference>
<organism evidence="1 2">
    <name type="scientific">Edaphosphingomonas laterariae</name>
    <dbReference type="NCBI Taxonomy" id="861865"/>
    <lineage>
        <taxon>Bacteria</taxon>
        <taxon>Pseudomonadati</taxon>
        <taxon>Pseudomonadota</taxon>
        <taxon>Alphaproteobacteria</taxon>
        <taxon>Sphingomonadales</taxon>
        <taxon>Rhizorhabdaceae</taxon>
        <taxon>Edaphosphingomonas</taxon>
    </lineage>
</organism>
<dbReference type="AlphaFoldDB" id="A0A239GJ52"/>
<accession>A0A239GJ52</accession>
<evidence type="ECO:0000313" key="1">
    <source>
        <dbReference type="EMBL" id="SNS68808.1"/>
    </source>
</evidence>